<dbReference type="PANTHER" id="PTHR12080:SF56">
    <property type="entry name" value="NATURAL KILLER CELL RECEPTOR 2B4"/>
    <property type="match status" value="1"/>
</dbReference>
<organism evidence="7 8">
    <name type="scientific">Astyanax mexicanus</name>
    <name type="common">Blind cave fish</name>
    <name type="synonym">Astyanax fasciatus mexicanus</name>
    <dbReference type="NCBI Taxonomy" id="7994"/>
    <lineage>
        <taxon>Eukaryota</taxon>
        <taxon>Metazoa</taxon>
        <taxon>Chordata</taxon>
        <taxon>Craniata</taxon>
        <taxon>Vertebrata</taxon>
        <taxon>Euteleostomi</taxon>
        <taxon>Actinopterygii</taxon>
        <taxon>Neopterygii</taxon>
        <taxon>Teleostei</taxon>
        <taxon>Ostariophysi</taxon>
        <taxon>Characiformes</taxon>
        <taxon>Characoidei</taxon>
        <taxon>Acestrorhamphidae</taxon>
        <taxon>Acestrorhamphinae</taxon>
        <taxon>Astyanax</taxon>
    </lineage>
</organism>
<evidence type="ECO:0000256" key="3">
    <source>
        <dbReference type="ARBA" id="ARBA00023136"/>
    </source>
</evidence>
<dbReference type="InterPro" id="IPR013098">
    <property type="entry name" value="Ig_I-set"/>
</dbReference>
<keyword evidence="5" id="KW-0812">Transmembrane</keyword>
<dbReference type="SMART" id="SM00409">
    <property type="entry name" value="IG"/>
    <property type="match status" value="1"/>
</dbReference>
<dbReference type="InterPro" id="IPR013783">
    <property type="entry name" value="Ig-like_fold"/>
</dbReference>
<feature type="domain" description="Immunoglobulin" evidence="6">
    <location>
        <begin position="11"/>
        <end position="108"/>
    </location>
</feature>
<evidence type="ECO:0000259" key="6">
    <source>
        <dbReference type="SMART" id="SM00409"/>
    </source>
</evidence>
<dbReference type="InterPro" id="IPR036179">
    <property type="entry name" value="Ig-like_dom_sf"/>
</dbReference>
<dbReference type="EMBL" id="JAICCE010000004">
    <property type="protein sequence ID" value="KAG9278093.1"/>
    <property type="molecule type" value="Genomic_DNA"/>
</dbReference>
<keyword evidence="4" id="KW-0325">Glycoprotein</keyword>
<dbReference type="GO" id="GO:0016020">
    <property type="term" value="C:membrane"/>
    <property type="evidence" value="ECO:0007669"/>
    <property type="project" value="UniProtKB-SubCell"/>
</dbReference>
<dbReference type="SUPFAM" id="SSF48726">
    <property type="entry name" value="Immunoglobulin"/>
    <property type="match status" value="1"/>
</dbReference>
<dbReference type="InterPro" id="IPR003599">
    <property type="entry name" value="Ig_sub"/>
</dbReference>
<comment type="subcellular location">
    <subcellularLocation>
        <location evidence="1">Membrane</location>
    </subcellularLocation>
</comment>
<evidence type="ECO:0000256" key="1">
    <source>
        <dbReference type="ARBA" id="ARBA00004370"/>
    </source>
</evidence>
<comment type="caution">
    <text evidence="7">The sequence shown here is derived from an EMBL/GenBank/DDBJ whole genome shotgun (WGS) entry which is preliminary data.</text>
</comment>
<protein>
    <submittedName>
        <fullName evidence="7">CD48 antigen-like</fullName>
    </submittedName>
</protein>
<sequence length="302" mass="33219">MCARPPALVGSSDVFRVVGDSVQLEIKGSVSEFDEFSWVFNGSDNILKYDKEFKRIKHSPRYKDRVEFNEETCSLTLKILQKTDSGPYEVKASNELQTTTATYRLSVLDPVEAPVLNHRRIAKPCNSTLTCRGHDLSINSSCNNETCEEKEVTSPGGVALSLYVQDSIIICNLSNPASWKQEKITFTELCADTGTEPPEAPSGSNWTGILIAVILGVLGVLVVGCYKIQQRRSAGPQPCETVYAEVEMNNQPSQPEAMLETDSTVYSTDPVSASAPVEHSKPESLYSVVTKSSKPVIEEWMI</sequence>
<name>A0A8T2M1B2_ASTMX</name>
<dbReference type="Gene3D" id="2.60.40.10">
    <property type="entry name" value="Immunoglobulins"/>
    <property type="match status" value="1"/>
</dbReference>
<proteinExistence type="predicted"/>
<keyword evidence="5" id="KW-1133">Transmembrane helix</keyword>
<reference evidence="7 8" key="1">
    <citation type="submission" date="2021-07" db="EMBL/GenBank/DDBJ databases">
        <authorList>
            <person name="Imarazene B."/>
            <person name="Zahm M."/>
            <person name="Klopp C."/>
            <person name="Cabau C."/>
            <person name="Beille S."/>
            <person name="Jouanno E."/>
            <person name="Castinel A."/>
            <person name="Lluch J."/>
            <person name="Gil L."/>
            <person name="Kuchtly C."/>
            <person name="Lopez Roques C."/>
            <person name="Donnadieu C."/>
            <person name="Parrinello H."/>
            <person name="Journot L."/>
            <person name="Du K."/>
            <person name="Schartl M."/>
            <person name="Retaux S."/>
            <person name="Guiguen Y."/>
        </authorList>
    </citation>
    <scope>NUCLEOTIDE SEQUENCE [LARGE SCALE GENOMIC DNA]</scope>
    <source>
        <strain evidence="7">Pach_M1</strain>
        <tissue evidence="7">Testis</tissue>
    </source>
</reference>
<gene>
    <name evidence="7" type="primary">CD244</name>
    <name evidence="7" type="ORF">AMEX_G5892</name>
</gene>
<dbReference type="Proteomes" id="UP000752171">
    <property type="component" value="Unassembled WGS sequence"/>
</dbReference>
<accession>A0A8T2M1B2</accession>
<dbReference type="InterPro" id="IPR015631">
    <property type="entry name" value="CD2/SLAM_rcpt"/>
</dbReference>
<dbReference type="AlphaFoldDB" id="A0A8T2M1B2"/>
<evidence type="ECO:0000256" key="2">
    <source>
        <dbReference type="ARBA" id="ARBA00022729"/>
    </source>
</evidence>
<evidence type="ECO:0000256" key="4">
    <source>
        <dbReference type="ARBA" id="ARBA00023180"/>
    </source>
</evidence>
<evidence type="ECO:0000313" key="8">
    <source>
        <dbReference type="Proteomes" id="UP000752171"/>
    </source>
</evidence>
<keyword evidence="3 5" id="KW-0472">Membrane</keyword>
<dbReference type="Pfam" id="PF07679">
    <property type="entry name" value="I-set"/>
    <property type="match status" value="1"/>
</dbReference>
<keyword evidence="2" id="KW-0732">Signal</keyword>
<evidence type="ECO:0000313" key="7">
    <source>
        <dbReference type="EMBL" id="KAG9278093.1"/>
    </source>
</evidence>
<feature type="transmembrane region" description="Helical" evidence="5">
    <location>
        <begin position="206"/>
        <end position="226"/>
    </location>
</feature>
<evidence type="ECO:0000256" key="5">
    <source>
        <dbReference type="SAM" id="Phobius"/>
    </source>
</evidence>
<dbReference type="PANTHER" id="PTHR12080">
    <property type="entry name" value="SIGNALING LYMPHOCYTIC ACTIVATION MOLECULE"/>
    <property type="match status" value="1"/>
</dbReference>